<dbReference type="InterPro" id="IPR050570">
    <property type="entry name" value="Cell_wall_metabolism_enzyme"/>
</dbReference>
<keyword evidence="1" id="KW-0472">Membrane</keyword>
<dbReference type="Proteomes" id="UP001519342">
    <property type="component" value="Unassembled WGS sequence"/>
</dbReference>
<comment type="caution">
    <text evidence="3">The sequence shown here is derived from an EMBL/GenBank/DDBJ whole genome shotgun (WGS) entry which is preliminary data.</text>
</comment>
<evidence type="ECO:0000256" key="1">
    <source>
        <dbReference type="SAM" id="Phobius"/>
    </source>
</evidence>
<keyword evidence="1" id="KW-1133">Transmembrane helix</keyword>
<name>A0ABS4GB76_9FIRM</name>
<dbReference type="CDD" id="cd12797">
    <property type="entry name" value="M23_peptidase"/>
    <property type="match status" value="1"/>
</dbReference>
<proteinExistence type="predicted"/>
<dbReference type="Gene3D" id="2.70.70.10">
    <property type="entry name" value="Glucose Permease (Domain IIA)"/>
    <property type="match status" value="1"/>
</dbReference>
<dbReference type="GO" id="GO:0016787">
    <property type="term" value="F:hydrolase activity"/>
    <property type="evidence" value="ECO:0007669"/>
    <property type="project" value="UniProtKB-KW"/>
</dbReference>
<organism evidence="3 4">
    <name type="scientific">Sedimentibacter acidaminivorans</name>
    <dbReference type="NCBI Taxonomy" id="913099"/>
    <lineage>
        <taxon>Bacteria</taxon>
        <taxon>Bacillati</taxon>
        <taxon>Bacillota</taxon>
        <taxon>Tissierellia</taxon>
        <taxon>Sedimentibacter</taxon>
    </lineage>
</organism>
<feature type="transmembrane region" description="Helical" evidence="1">
    <location>
        <begin position="21"/>
        <end position="38"/>
    </location>
</feature>
<accession>A0ABS4GB76</accession>
<dbReference type="SUPFAM" id="SSF51261">
    <property type="entry name" value="Duplicated hybrid motif"/>
    <property type="match status" value="1"/>
</dbReference>
<dbReference type="RefSeq" id="WP_209510696.1">
    <property type="nucleotide sequence ID" value="NZ_JAGGKS010000002.1"/>
</dbReference>
<dbReference type="PANTHER" id="PTHR21666:SF270">
    <property type="entry name" value="MUREIN HYDROLASE ACTIVATOR ENVC"/>
    <property type="match status" value="1"/>
</dbReference>
<dbReference type="Pfam" id="PF01551">
    <property type="entry name" value="Peptidase_M23"/>
    <property type="match status" value="1"/>
</dbReference>
<keyword evidence="1" id="KW-0812">Transmembrane</keyword>
<dbReference type="InterPro" id="IPR011055">
    <property type="entry name" value="Dup_hybrid_motif"/>
</dbReference>
<protein>
    <submittedName>
        <fullName evidence="3">Murein DD-endopeptidase MepM/ murein hydrolase activator NlpD</fullName>
    </submittedName>
</protein>
<dbReference type="PANTHER" id="PTHR21666">
    <property type="entry name" value="PEPTIDASE-RELATED"/>
    <property type="match status" value="1"/>
</dbReference>
<sequence>MNKLTKRKIGIKRKEMFNKKLAIQVGFSIILVALVILTKQMDSSFSKQFISVTEEKLSENIDPSTITGAFKNVVIGVRDKIPFLSKKDNEYTAPVDGKIYKEYGLSEEDNTSYYNHGVDIISNTQAVKSISEGTVVLVGNNEKLSNYVVVQERDKKIIYGKINETLVSKGDQISKGDIIGALSEDNKILHLEVWENGESLNPSKLFEISD</sequence>
<keyword evidence="4" id="KW-1185">Reference proteome</keyword>
<gene>
    <name evidence="3" type="ORF">J2Z76_000795</name>
</gene>
<feature type="domain" description="M23ase beta-sheet core" evidence="2">
    <location>
        <begin position="115"/>
        <end position="202"/>
    </location>
</feature>
<reference evidence="3 4" key="1">
    <citation type="submission" date="2021-03" db="EMBL/GenBank/DDBJ databases">
        <title>Genomic Encyclopedia of Type Strains, Phase IV (KMG-IV): sequencing the most valuable type-strain genomes for metagenomic binning, comparative biology and taxonomic classification.</title>
        <authorList>
            <person name="Goeker M."/>
        </authorList>
    </citation>
    <scope>NUCLEOTIDE SEQUENCE [LARGE SCALE GENOMIC DNA]</scope>
    <source>
        <strain evidence="3 4">DSM 24004</strain>
    </source>
</reference>
<evidence type="ECO:0000259" key="2">
    <source>
        <dbReference type="Pfam" id="PF01551"/>
    </source>
</evidence>
<evidence type="ECO:0000313" key="4">
    <source>
        <dbReference type="Proteomes" id="UP001519342"/>
    </source>
</evidence>
<evidence type="ECO:0000313" key="3">
    <source>
        <dbReference type="EMBL" id="MBP1924938.1"/>
    </source>
</evidence>
<keyword evidence="3" id="KW-0378">Hydrolase</keyword>
<dbReference type="InterPro" id="IPR016047">
    <property type="entry name" value="M23ase_b-sheet_dom"/>
</dbReference>
<dbReference type="EMBL" id="JAGGKS010000002">
    <property type="protein sequence ID" value="MBP1924938.1"/>
    <property type="molecule type" value="Genomic_DNA"/>
</dbReference>